<name>A0A5C8HY00_9MICO</name>
<sequence length="426" mass="46225">MDKGTLAQAEPEKNWAGTYAYRAANRARPRDLDELVRLVREGSGRLHALGTRHSFTDLPDTDGTLIDLTSLDGGIEIDGAARAVRVPGGTRYGVLAQALEAEGWALRNMGSLPHISVAGATATGTHGSGNGNAVLSTGVRALRYVGADGEVRDVRRGDPDFDALVVGLGAYGIVTEVELDIVPTYRVRQDIYDHVSWDAALADLDAVTGAGYSVSVFTHWDDDEVGYVWVKTRLASDDDDVPATLLDGAIVHDDSPLGSHDNVTELGGIPGPWMLRLPHFRLDREPSFGAEIQTEYFVDRSVAPEALRAVRALAPMIRPHLVVSELRTAARDGLWLSPAYERDVLAIHFTWHDRAADVAGVIPHIEAALAPFAARPHWGKQHAFDAERIAAVHPRIADARAVFERLDPAGRFVNAHLERVGARLPR</sequence>
<dbReference type="GO" id="GO:0016020">
    <property type="term" value="C:membrane"/>
    <property type="evidence" value="ECO:0007669"/>
    <property type="project" value="InterPro"/>
</dbReference>
<dbReference type="InterPro" id="IPR016167">
    <property type="entry name" value="FAD-bd_PCMH_sub1"/>
</dbReference>
<dbReference type="GO" id="GO:0003885">
    <property type="term" value="F:D-arabinono-1,4-lactone oxidase activity"/>
    <property type="evidence" value="ECO:0007669"/>
    <property type="project" value="InterPro"/>
</dbReference>
<organism evidence="3 4">
    <name type="scientific">Microbacterium hatanonis</name>
    <dbReference type="NCBI Taxonomy" id="404366"/>
    <lineage>
        <taxon>Bacteria</taxon>
        <taxon>Bacillati</taxon>
        <taxon>Actinomycetota</taxon>
        <taxon>Actinomycetes</taxon>
        <taxon>Micrococcales</taxon>
        <taxon>Microbacteriaceae</taxon>
        <taxon>Microbacterium</taxon>
    </lineage>
</organism>
<dbReference type="Gene3D" id="3.30.43.10">
    <property type="entry name" value="Uridine Diphospho-n-acetylenolpyruvylglucosamine Reductase, domain 2"/>
    <property type="match status" value="1"/>
</dbReference>
<evidence type="ECO:0000259" key="2">
    <source>
        <dbReference type="PROSITE" id="PS51387"/>
    </source>
</evidence>
<dbReference type="AlphaFoldDB" id="A0A5C8HY00"/>
<dbReference type="Proteomes" id="UP000321034">
    <property type="component" value="Unassembled WGS sequence"/>
</dbReference>
<dbReference type="Gene3D" id="1.10.45.10">
    <property type="entry name" value="Vanillyl-alcohol Oxidase, Chain A, domain 4"/>
    <property type="match status" value="1"/>
</dbReference>
<dbReference type="PANTHER" id="PTHR43762">
    <property type="entry name" value="L-GULONOLACTONE OXIDASE"/>
    <property type="match status" value="1"/>
</dbReference>
<dbReference type="EMBL" id="VRSV01000002">
    <property type="protein sequence ID" value="TXK09965.1"/>
    <property type="molecule type" value="Genomic_DNA"/>
</dbReference>
<dbReference type="Gene3D" id="3.30.70.2530">
    <property type="match status" value="1"/>
</dbReference>
<keyword evidence="4" id="KW-1185">Reference proteome</keyword>
<dbReference type="InterPro" id="IPR016169">
    <property type="entry name" value="FAD-bd_PCMH_sub2"/>
</dbReference>
<evidence type="ECO:0000313" key="3">
    <source>
        <dbReference type="EMBL" id="TXK09965.1"/>
    </source>
</evidence>
<dbReference type="InterPro" id="IPR006094">
    <property type="entry name" value="Oxid_FAD_bind_N"/>
</dbReference>
<comment type="caution">
    <text evidence="3">The sequence shown here is derived from an EMBL/GenBank/DDBJ whole genome shotgun (WGS) entry which is preliminary data.</text>
</comment>
<dbReference type="Gene3D" id="3.30.70.2520">
    <property type="match status" value="1"/>
</dbReference>
<dbReference type="SUPFAM" id="SSF56176">
    <property type="entry name" value="FAD-binding/transporter-associated domain-like"/>
    <property type="match status" value="1"/>
</dbReference>
<dbReference type="InterPro" id="IPR016171">
    <property type="entry name" value="Vanillyl_alc_oxidase_C-sub2"/>
</dbReference>
<protein>
    <submittedName>
        <fullName evidence="3">FAD-binding protein</fullName>
    </submittedName>
</protein>
<dbReference type="Pfam" id="PF01565">
    <property type="entry name" value="FAD_binding_4"/>
    <property type="match status" value="1"/>
</dbReference>
<evidence type="ECO:0000256" key="1">
    <source>
        <dbReference type="ARBA" id="ARBA00023002"/>
    </source>
</evidence>
<dbReference type="PANTHER" id="PTHR43762:SF1">
    <property type="entry name" value="D-ARABINONO-1,4-LACTONE OXIDASE"/>
    <property type="match status" value="1"/>
</dbReference>
<dbReference type="InterPro" id="IPR036318">
    <property type="entry name" value="FAD-bd_PCMH-like_sf"/>
</dbReference>
<accession>A0A5C8HY00</accession>
<reference evidence="3 4" key="1">
    <citation type="submission" date="2019-08" db="EMBL/GenBank/DDBJ databases">
        <authorList>
            <person name="Dong K."/>
        </authorList>
    </citation>
    <scope>NUCLEOTIDE SEQUENCE [LARGE SCALE GENOMIC DNA]</scope>
    <source>
        <strain evidence="3 4">JCM14558</strain>
    </source>
</reference>
<keyword evidence="1" id="KW-0560">Oxidoreductase</keyword>
<dbReference type="PROSITE" id="PS51387">
    <property type="entry name" value="FAD_PCMH"/>
    <property type="match status" value="1"/>
</dbReference>
<dbReference type="InterPro" id="IPR016166">
    <property type="entry name" value="FAD-bd_PCMH"/>
</dbReference>
<feature type="domain" description="FAD-binding PCMH-type" evidence="2">
    <location>
        <begin position="19"/>
        <end position="184"/>
    </location>
</feature>
<dbReference type="GO" id="GO:0080049">
    <property type="term" value="F:L-gulono-1,4-lactone dehydrogenase activity"/>
    <property type="evidence" value="ECO:0007669"/>
    <property type="project" value="TreeGrafter"/>
</dbReference>
<dbReference type="GO" id="GO:0071949">
    <property type="term" value="F:FAD binding"/>
    <property type="evidence" value="ECO:0007669"/>
    <property type="project" value="InterPro"/>
</dbReference>
<dbReference type="Gene3D" id="3.30.465.10">
    <property type="match status" value="1"/>
</dbReference>
<dbReference type="Pfam" id="PF04030">
    <property type="entry name" value="ALO"/>
    <property type="match status" value="1"/>
</dbReference>
<proteinExistence type="predicted"/>
<dbReference type="InterPro" id="IPR007173">
    <property type="entry name" value="ALO_C"/>
</dbReference>
<dbReference type="RefSeq" id="WP_147895164.1">
    <property type="nucleotide sequence ID" value="NZ_BAAANR010000001.1"/>
</dbReference>
<dbReference type="PIRSF" id="PIRSF000136">
    <property type="entry name" value="LGO_GLO"/>
    <property type="match status" value="1"/>
</dbReference>
<dbReference type="OrthoDB" id="9800184at2"/>
<dbReference type="InterPro" id="IPR010031">
    <property type="entry name" value="FAD_lactone_oxidase-like"/>
</dbReference>
<evidence type="ECO:0000313" key="4">
    <source>
        <dbReference type="Proteomes" id="UP000321034"/>
    </source>
</evidence>
<gene>
    <name evidence="3" type="ORF">FVP77_13890</name>
</gene>